<comment type="similarity">
    <text evidence="2">Belongs to the GMC oxidoreductase family.</text>
</comment>
<dbReference type="PATRIC" id="fig|1300347.3.peg.324"/>
<dbReference type="InterPro" id="IPR007867">
    <property type="entry name" value="GMC_OxRtase_C"/>
</dbReference>
<dbReference type="GO" id="GO:0008203">
    <property type="term" value="P:cholesterol metabolic process"/>
    <property type="evidence" value="ECO:0007669"/>
    <property type="project" value="UniProtKB-KW"/>
</dbReference>
<evidence type="ECO:0000256" key="13">
    <source>
        <dbReference type="ARBA" id="ARBA00049723"/>
    </source>
</evidence>
<dbReference type="GO" id="GO:0004769">
    <property type="term" value="F:steroid Delta-isomerase activity"/>
    <property type="evidence" value="ECO:0007669"/>
    <property type="project" value="UniProtKB-EC"/>
</dbReference>
<keyword evidence="10" id="KW-0413">Isomerase</keyword>
<evidence type="ECO:0000256" key="9">
    <source>
        <dbReference type="ARBA" id="ARBA00023221"/>
    </source>
</evidence>
<keyword evidence="6 19" id="KW-0560">Oxidoreductase</keyword>
<protein>
    <recommendedName>
        <fullName evidence="14">Cholesterol oxidase</fullName>
        <ecNumber evidence="13">1.1.3.6</ecNumber>
        <ecNumber evidence="11">5.3.3.1</ecNumber>
    </recommendedName>
    <alternativeName>
        <fullName evidence="15">Cholesterol isomerase</fullName>
    </alternativeName>
</protein>
<comment type="pathway">
    <text evidence="12">Steroid metabolism; cholesterol degradation.</text>
</comment>
<keyword evidence="20" id="KW-1185">Reference proteome</keyword>
<evidence type="ECO:0000256" key="14">
    <source>
        <dbReference type="ARBA" id="ARBA00049744"/>
    </source>
</evidence>
<dbReference type="SUPFAM" id="SSF51905">
    <property type="entry name" value="FAD/NAD(P)-binding domain"/>
    <property type="match status" value="1"/>
</dbReference>
<dbReference type="GO" id="GO:0016995">
    <property type="term" value="F:cholesterol oxidase activity"/>
    <property type="evidence" value="ECO:0007669"/>
    <property type="project" value="UniProtKB-EC"/>
</dbReference>
<dbReference type="Pfam" id="PF00890">
    <property type="entry name" value="FAD_binding_2"/>
    <property type="match status" value="1"/>
</dbReference>
<evidence type="ECO:0000313" key="20">
    <source>
        <dbReference type="Proteomes" id="UP000077868"/>
    </source>
</evidence>
<evidence type="ECO:0000256" key="2">
    <source>
        <dbReference type="ARBA" id="ARBA00010790"/>
    </source>
</evidence>
<evidence type="ECO:0000259" key="17">
    <source>
        <dbReference type="Pfam" id="PF00890"/>
    </source>
</evidence>
<evidence type="ECO:0000256" key="11">
    <source>
        <dbReference type="ARBA" id="ARBA00038856"/>
    </source>
</evidence>
<evidence type="ECO:0000256" key="1">
    <source>
        <dbReference type="ARBA" id="ARBA00001974"/>
    </source>
</evidence>
<dbReference type="InterPro" id="IPR036188">
    <property type="entry name" value="FAD/NAD-bd_sf"/>
</dbReference>
<evidence type="ECO:0000256" key="7">
    <source>
        <dbReference type="ARBA" id="ARBA00023098"/>
    </source>
</evidence>
<dbReference type="GO" id="GO:0050660">
    <property type="term" value="F:flavin adenine dinucleotide binding"/>
    <property type="evidence" value="ECO:0007669"/>
    <property type="project" value="InterPro"/>
</dbReference>
<dbReference type="RefSeq" id="WP_068105559.1">
    <property type="nucleotide sequence ID" value="NZ_CP015079.1"/>
</dbReference>
<comment type="cofactor">
    <cofactor evidence="1">
        <name>FAD</name>
        <dbReference type="ChEBI" id="CHEBI:57692"/>
    </cofactor>
</comment>
<reference evidence="19 20" key="1">
    <citation type="submission" date="2016-03" db="EMBL/GenBank/DDBJ databases">
        <title>Complete genome sequence of a soil Actinobacterium, Nocardioides dokdonensis FR1436.</title>
        <authorList>
            <person name="Kwon S.-K."/>
            <person name="Kim K."/>
            <person name="Kim J.F."/>
        </authorList>
    </citation>
    <scope>NUCLEOTIDE SEQUENCE [LARGE SCALE GENOMIC DNA]</scope>
    <source>
        <strain evidence="19 20">FR1436</strain>
    </source>
</reference>
<evidence type="ECO:0000256" key="15">
    <source>
        <dbReference type="ARBA" id="ARBA00049778"/>
    </source>
</evidence>
<dbReference type="OrthoDB" id="517968at2"/>
<evidence type="ECO:0000256" key="5">
    <source>
        <dbReference type="ARBA" id="ARBA00022827"/>
    </source>
</evidence>
<dbReference type="STRING" id="1300347.I601_0323"/>
<dbReference type="Pfam" id="PF05199">
    <property type="entry name" value="GMC_oxred_C"/>
    <property type="match status" value="1"/>
</dbReference>
<evidence type="ECO:0000256" key="8">
    <source>
        <dbReference type="ARBA" id="ARBA00023166"/>
    </source>
</evidence>
<feature type="domain" description="Glucose-methanol-choline oxidoreductase C-terminal" evidence="18">
    <location>
        <begin position="468"/>
        <end position="522"/>
    </location>
</feature>
<dbReference type="EC" id="1.1.3.6" evidence="13"/>
<proteinExistence type="inferred from homology"/>
<dbReference type="KEGG" id="ndk:I601_0323"/>
<evidence type="ECO:0000256" key="4">
    <source>
        <dbReference type="ARBA" id="ARBA00022630"/>
    </source>
</evidence>
<feature type="domain" description="Glucose-methanol-choline oxidoreductase N-terminal" evidence="16">
    <location>
        <begin position="192"/>
        <end position="283"/>
    </location>
</feature>
<dbReference type="Proteomes" id="UP000077868">
    <property type="component" value="Chromosome"/>
</dbReference>
<dbReference type="Pfam" id="PF00732">
    <property type="entry name" value="GMC_oxred_N"/>
    <property type="match status" value="1"/>
</dbReference>
<dbReference type="Gene3D" id="3.50.50.60">
    <property type="entry name" value="FAD/NAD(P)-binding domain"/>
    <property type="match status" value="3"/>
</dbReference>
<keyword evidence="4" id="KW-0285">Flavoprotein</keyword>
<name>A0A1A9GFC8_9ACTN</name>
<gene>
    <name evidence="19" type="primary">choD</name>
    <name evidence="19" type="ORF">I601_0323</name>
</gene>
<evidence type="ECO:0000256" key="12">
    <source>
        <dbReference type="ARBA" id="ARBA00049645"/>
    </source>
</evidence>
<keyword evidence="8" id="KW-1207">Sterol metabolism</keyword>
<evidence type="ECO:0000259" key="16">
    <source>
        <dbReference type="Pfam" id="PF00732"/>
    </source>
</evidence>
<dbReference type="InterPro" id="IPR000172">
    <property type="entry name" value="GMC_OxRdtase_N"/>
</dbReference>
<evidence type="ECO:0000259" key="18">
    <source>
        <dbReference type="Pfam" id="PF05199"/>
    </source>
</evidence>
<dbReference type="InterPro" id="IPR052542">
    <property type="entry name" value="Cholesterol_Oxidase"/>
</dbReference>
<dbReference type="AlphaFoldDB" id="A0A1A9GFC8"/>
<sequence>MSESTYDYDVLVIGSGFGGSVSALRLVEKGYRVGVIEAGARFEDDDFSSGTLDITRYLWAPALGCYGIQRIDAVRDTMIVAGAGVGGGSLVYANTLYEPLQAFYNDPQWSHITDWKSELAPYYDQAKRMLGVVQNPVRTPADDVMEKVAGDMGVADSFHPTPVGVFFGGPEQRPGEQVEDPFFGGVGPTRNACLNCGECMSGCRHNAKNTLVKNYLYLAEQQGARVMPLSTVTRVRARAGGGYDVTIKYTKATRATARSTRTLTAEHVVMAAASLGTQKLLHRMKDEGHLPRLSDRLGFLSRTNSESILGAIAPKSDTTDYSYGVAITSSFHPDADTHVEPVRYGKGFNAMALMQTVLTDGDGDGPRWRAWLKEMWKERREIVNLYDLKHWSERTVIALVMQSLDNSITTYGKRNRVTGHWRMTSRQGHGAPNPTWIPVANDAVRRIAGVLGGTAGGNIGEPFNMPLTAHFIGGCAIGDSPETGVLDPYQRVYGHPGLHVMDGAAITANLGVNPSLTITAQAERAMALWPNKGEPDPRPGLGADYRRVAPVKPLHPVVPESAPGALRLPIVGVS</sequence>
<keyword evidence="3" id="KW-0153">Cholesterol metabolism</keyword>
<evidence type="ECO:0000256" key="10">
    <source>
        <dbReference type="ARBA" id="ARBA00023235"/>
    </source>
</evidence>
<dbReference type="InterPro" id="IPR003953">
    <property type="entry name" value="FAD-dep_OxRdtase_2_FAD-bd"/>
</dbReference>
<keyword evidence="9" id="KW-0753">Steroid metabolism</keyword>
<accession>A0A1A9GFC8</accession>
<dbReference type="PANTHER" id="PTHR47470:SF1">
    <property type="entry name" value="FAD-DEPENDENT OXIDOREDUCTASE 2 FAD BINDING DOMAIN-CONTAINING PROTEIN"/>
    <property type="match status" value="1"/>
</dbReference>
<evidence type="ECO:0000313" key="19">
    <source>
        <dbReference type="EMBL" id="ANH36776.1"/>
    </source>
</evidence>
<organism evidence="19 20">
    <name type="scientific">Nocardioides dokdonensis FR1436</name>
    <dbReference type="NCBI Taxonomy" id="1300347"/>
    <lineage>
        <taxon>Bacteria</taxon>
        <taxon>Bacillati</taxon>
        <taxon>Actinomycetota</taxon>
        <taxon>Actinomycetes</taxon>
        <taxon>Propionibacteriales</taxon>
        <taxon>Nocardioidaceae</taxon>
        <taxon>Nocardioides</taxon>
    </lineage>
</organism>
<keyword evidence="7" id="KW-0443">Lipid metabolism</keyword>
<keyword evidence="5" id="KW-0274">FAD</keyword>
<evidence type="ECO:0000256" key="6">
    <source>
        <dbReference type="ARBA" id="ARBA00023002"/>
    </source>
</evidence>
<dbReference type="EC" id="5.3.3.1" evidence="11"/>
<feature type="domain" description="FAD-dependent oxidoreductase 2 FAD-binding" evidence="17">
    <location>
        <begin position="9"/>
        <end position="78"/>
    </location>
</feature>
<dbReference type="EMBL" id="CP015079">
    <property type="protein sequence ID" value="ANH36776.1"/>
    <property type="molecule type" value="Genomic_DNA"/>
</dbReference>
<evidence type="ECO:0000256" key="3">
    <source>
        <dbReference type="ARBA" id="ARBA00022548"/>
    </source>
</evidence>
<dbReference type="PANTHER" id="PTHR47470">
    <property type="entry name" value="CHOLESTEROL OXIDASE"/>
    <property type="match status" value="1"/>
</dbReference>